<keyword evidence="2" id="KW-1185">Reference proteome</keyword>
<dbReference type="RefSeq" id="WP_013220602.1">
    <property type="nucleotide sequence ID" value="NC_014315.1"/>
</dbReference>
<organism evidence="1 2">
    <name type="scientific">Nitrosococcus watsoni (strain C-113)</name>
    <dbReference type="NCBI Taxonomy" id="105559"/>
    <lineage>
        <taxon>Bacteria</taxon>
        <taxon>Pseudomonadati</taxon>
        <taxon>Pseudomonadota</taxon>
        <taxon>Gammaproteobacteria</taxon>
        <taxon>Chromatiales</taxon>
        <taxon>Chromatiaceae</taxon>
        <taxon>Nitrosococcus</taxon>
    </lineage>
</organism>
<gene>
    <name evidence="1" type="ordered locus">Nwat_1627</name>
</gene>
<dbReference type="OrthoDB" id="9811974at2"/>
<dbReference type="EMBL" id="CP002086">
    <property type="protein sequence ID" value="ADJ28510.1"/>
    <property type="molecule type" value="Genomic_DNA"/>
</dbReference>
<sequence length="77" mass="8642">MIYRVLLFVLGFLCLPVAFLALYGLPMVPSLFGALISLERSVALGLRRRAYECLIYKALRGVFLTRGQHWQAKAAVV</sequence>
<protein>
    <submittedName>
        <fullName evidence="1">Uncharacterized protein</fullName>
    </submittedName>
</protein>
<dbReference type="Proteomes" id="UP000000393">
    <property type="component" value="Chromosome"/>
</dbReference>
<evidence type="ECO:0000313" key="1">
    <source>
        <dbReference type="EMBL" id="ADJ28510.1"/>
    </source>
</evidence>
<dbReference type="STRING" id="105559.Nwat_1627"/>
<accession>D8K6I3</accession>
<name>D8K6I3_NITWC</name>
<dbReference type="AlphaFoldDB" id="D8K6I3"/>
<dbReference type="KEGG" id="nwa:Nwat_1627"/>
<dbReference type="HOGENOM" id="CLU_2718254_0_0_6"/>
<proteinExistence type="predicted"/>
<evidence type="ECO:0000313" key="2">
    <source>
        <dbReference type="Proteomes" id="UP000000393"/>
    </source>
</evidence>
<reference evidence="1 2" key="1">
    <citation type="submission" date="2010-06" db="EMBL/GenBank/DDBJ databases">
        <title>Complete sequence of chromosome of Nitrosococcus watsoni C-113.</title>
        <authorList>
            <consortium name="US DOE Joint Genome Institute"/>
            <person name="Lucas S."/>
            <person name="Copeland A."/>
            <person name="Lapidus A."/>
            <person name="Cheng J.-F."/>
            <person name="Bruce D."/>
            <person name="Goodwin L."/>
            <person name="Pitluck S."/>
            <person name="Malfatti S.A."/>
            <person name="Chain P.S.G."/>
            <person name="Land M."/>
            <person name="Hauser L."/>
            <person name="Kyrpides N."/>
            <person name="Ivanova N."/>
            <person name="Cambell M.A."/>
            <person name="Heidelberg J.F."/>
            <person name="Klotz M.G."/>
            <person name="Woyke T."/>
        </authorList>
    </citation>
    <scope>NUCLEOTIDE SEQUENCE [LARGE SCALE GENOMIC DNA]</scope>
    <source>
        <strain evidence="1 2">C-113</strain>
    </source>
</reference>